<name>A0A1G6WU47_9BACT</name>
<evidence type="ECO:0000313" key="2">
    <source>
        <dbReference type="Proteomes" id="UP000243205"/>
    </source>
</evidence>
<sequence length="595" mass="66306">MTDTEPIRLPPAVGQQLLAQLDTALQPLQQALAASHAALAAAPDLAALEQQRSAQRHLLLRRLWPELLQQLEALPQQLPAEEPAAGAMRQALRDQLEPLHQQLDDSRLALRLCFQLAAPAADEDQPAETALEQRRELLLSALDSTKERLLKTRAALATLGQQPAAPAAAEATAPTGDQGELARATALWQQLQPRLYQWLIAWPQAQLSRWQQQRRHPAPPPEKLLQRSDLPALDEILRQGDSLPPLYRHLFDLQALPDRELLIGRQAELAQLDEAWQRWQDGRAASVALIGPQGGGSSSLLNSFISALGPEPAVLHLRPTRRLQQETDLLHWLATACGLKNCPADGTGLIEALLQQPRSVVVVEDSHLLALRVIDGYRAARLFFTVLQATSRHLLWLVAFRRPCWQRLDAACGVGQLFSQQLTIGFEGVAPLRELLLLRQRISGYPLHFVAETETADEDNQQKPRGDRFFRELYAAAGSNLTAALYYWRLSARFHAESQRIELLPLGRLDSSSLRNLALPLRLCLAEVLGHGDLTSDEHQRIFLCPPEQSHRQLQHLCSLGLLHRQDSPAGPCHRVSPLYQHLVSSTLEAMNLLY</sequence>
<protein>
    <recommendedName>
        <fullName evidence="3">AAA domain-containing protein</fullName>
    </recommendedName>
</protein>
<dbReference type="STRING" id="57664.SAMN05661003_10130"/>
<dbReference type="EMBL" id="FNAQ01000001">
    <property type="protein sequence ID" value="SDD69351.1"/>
    <property type="molecule type" value="Genomic_DNA"/>
</dbReference>
<gene>
    <name evidence="1" type="ORF">SAMN05661003_10130</name>
</gene>
<dbReference type="AlphaFoldDB" id="A0A1G6WU47"/>
<organism evidence="1 2">
    <name type="scientific">Desulfuromonas thiophila</name>
    <dbReference type="NCBI Taxonomy" id="57664"/>
    <lineage>
        <taxon>Bacteria</taxon>
        <taxon>Pseudomonadati</taxon>
        <taxon>Thermodesulfobacteriota</taxon>
        <taxon>Desulfuromonadia</taxon>
        <taxon>Desulfuromonadales</taxon>
        <taxon>Desulfuromonadaceae</taxon>
        <taxon>Desulfuromonas</taxon>
    </lineage>
</organism>
<proteinExistence type="predicted"/>
<evidence type="ECO:0000313" key="1">
    <source>
        <dbReference type="EMBL" id="SDD69351.1"/>
    </source>
</evidence>
<accession>A0A1G6WU47</accession>
<dbReference type="OrthoDB" id="5386117at2"/>
<evidence type="ECO:0008006" key="3">
    <source>
        <dbReference type="Google" id="ProtNLM"/>
    </source>
</evidence>
<reference evidence="2" key="1">
    <citation type="submission" date="2016-10" db="EMBL/GenBank/DDBJ databases">
        <authorList>
            <person name="Varghese N."/>
            <person name="Submissions S."/>
        </authorList>
    </citation>
    <scope>NUCLEOTIDE SEQUENCE [LARGE SCALE GENOMIC DNA]</scope>
    <source>
        <strain evidence="2">DSM 8987</strain>
    </source>
</reference>
<dbReference type="RefSeq" id="WP_092075194.1">
    <property type="nucleotide sequence ID" value="NZ_FNAQ01000001.1"/>
</dbReference>
<keyword evidence="2" id="KW-1185">Reference proteome</keyword>
<dbReference type="Proteomes" id="UP000243205">
    <property type="component" value="Unassembled WGS sequence"/>
</dbReference>